<keyword evidence="4" id="KW-1185">Reference proteome</keyword>
<dbReference type="Pfam" id="PF19296">
    <property type="entry name" value="RelA_AH_RIS"/>
    <property type="match status" value="1"/>
</dbReference>
<dbReference type="EMBL" id="FMYP01000018">
    <property type="protein sequence ID" value="SDC13137.1"/>
    <property type="molecule type" value="Genomic_DNA"/>
</dbReference>
<dbReference type="SUPFAM" id="SSF109604">
    <property type="entry name" value="HD-domain/PDEase-like"/>
    <property type="match status" value="1"/>
</dbReference>
<dbReference type="SUPFAM" id="SSF55021">
    <property type="entry name" value="ACT-like"/>
    <property type="match status" value="1"/>
</dbReference>
<keyword evidence="3" id="KW-0808">Transferase</keyword>
<dbReference type="InterPro" id="IPR002912">
    <property type="entry name" value="ACT_dom"/>
</dbReference>
<dbReference type="FunFam" id="1.10.3210.10:FF:000001">
    <property type="entry name" value="GTP pyrophosphokinase RelA"/>
    <property type="match status" value="1"/>
</dbReference>
<dbReference type="InterPro" id="IPR004811">
    <property type="entry name" value="RelA/Spo_fam"/>
</dbReference>
<dbReference type="Pfam" id="PF13328">
    <property type="entry name" value="HD_4"/>
    <property type="match status" value="1"/>
</dbReference>
<gene>
    <name evidence="3" type="ORF">SAMN05216323_101828</name>
</gene>
<dbReference type="SUPFAM" id="SSF81271">
    <property type="entry name" value="TGS-like"/>
    <property type="match status" value="1"/>
</dbReference>
<dbReference type="FunFam" id="3.10.20.30:FF:000002">
    <property type="entry name" value="GTP pyrophosphokinase (RelA/SpoT)"/>
    <property type="match status" value="1"/>
</dbReference>
<dbReference type="GO" id="GO:0005886">
    <property type="term" value="C:plasma membrane"/>
    <property type="evidence" value="ECO:0007669"/>
    <property type="project" value="TreeGrafter"/>
</dbReference>
<dbReference type="AlphaFoldDB" id="A0A1G6J3B7"/>
<organism evidence="3 4">
    <name type="scientific">Williamwhitmania taraxaci</name>
    <dbReference type="NCBI Taxonomy" id="1640674"/>
    <lineage>
        <taxon>Bacteria</taxon>
        <taxon>Pseudomonadati</taxon>
        <taxon>Bacteroidota</taxon>
        <taxon>Bacteroidia</taxon>
        <taxon>Bacteroidales</taxon>
        <taxon>Williamwhitmaniaceae</taxon>
        <taxon>Williamwhitmania</taxon>
    </lineage>
</organism>
<dbReference type="GO" id="GO:0015969">
    <property type="term" value="P:guanosine tetraphosphate metabolic process"/>
    <property type="evidence" value="ECO:0007669"/>
    <property type="project" value="InterPro"/>
</dbReference>
<dbReference type="Proteomes" id="UP000199452">
    <property type="component" value="Unassembled WGS sequence"/>
</dbReference>
<dbReference type="Pfam" id="PF04607">
    <property type="entry name" value="RelA_SpoT"/>
    <property type="match status" value="1"/>
</dbReference>
<evidence type="ECO:0000259" key="2">
    <source>
        <dbReference type="PROSITE" id="PS51880"/>
    </source>
</evidence>
<proteinExistence type="inferred from homology"/>
<dbReference type="CDD" id="cd05399">
    <property type="entry name" value="NT_Rel-Spo_like"/>
    <property type="match status" value="1"/>
</dbReference>
<keyword evidence="3" id="KW-0418">Kinase</keyword>
<dbReference type="InterPro" id="IPR033655">
    <property type="entry name" value="TGS_RelA/SpoT"/>
</dbReference>
<dbReference type="Pfam" id="PF02824">
    <property type="entry name" value="TGS"/>
    <property type="match status" value="1"/>
</dbReference>
<dbReference type="InterPro" id="IPR004095">
    <property type="entry name" value="TGS"/>
</dbReference>
<dbReference type="InterPro" id="IPR012676">
    <property type="entry name" value="TGS-like"/>
</dbReference>
<dbReference type="SUPFAM" id="SSF81301">
    <property type="entry name" value="Nucleotidyltransferase"/>
    <property type="match status" value="1"/>
</dbReference>
<accession>A0A1G6J3B7</accession>
<dbReference type="InterPro" id="IPR043519">
    <property type="entry name" value="NT_sf"/>
</dbReference>
<dbReference type="Gene3D" id="3.30.460.10">
    <property type="entry name" value="Beta Polymerase, domain 2"/>
    <property type="match status" value="1"/>
</dbReference>
<reference evidence="3 4" key="1">
    <citation type="submission" date="2016-09" db="EMBL/GenBank/DDBJ databases">
        <authorList>
            <person name="Capua I."/>
            <person name="De Benedictis P."/>
            <person name="Joannis T."/>
            <person name="Lombin L.H."/>
            <person name="Cattoli G."/>
        </authorList>
    </citation>
    <scope>NUCLEOTIDE SEQUENCE [LARGE SCALE GENOMIC DNA]</scope>
    <source>
        <strain evidence="3 4">A7P-90m</strain>
    </source>
</reference>
<dbReference type="PROSITE" id="PS51880">
    <property type="entry name" value="TGS"/>
    <property type="match status" value="1"/>
</dbReference>
<dbReference type="InterPro" id="IPR012675">
    <property type="entry name" value="Beta-grasp_dom_sf"/>
</dbReference>
<dbReference type="Gene3D" id="1.10.3210.10">
    <property type="entry name" value="Hypothetical protein af1432"/>
    <property type="match status" value="1"/>
</dbReference>
<dbReference type="InterPro" id="IPR007685">
    <property type="entry name" value="RelA_SpoT"/>
</dbReference>
<dbReference type="CDD" id="cd01668">
    <property type="entry name" value="TGS_RSH"/>
    <property type="match status" value="1"/>
</dbReference>
<protein>
    <submittedName>
        <fullName evidence="3">GTP pyrophosphokinase</fullName>
    </submittedName>
</protein>
<dbReference type="SMART" id="SM00954">
    <property type="entry name" value="RelA_SpoT"/>
    <property type="match status" value="1"/>
</dbReference>
<dbReference type="RefSeq" id="WP_092437181.1">
    <property type="nucleotide sequence ID" value="NZ_FMYP01000018.1"/>
</dbReference>
<comment type="function">
    <text evidence="1">In eubacteria ppGpp (guanosine 3'-diphosphate 5'-diphosphate) is a mediator of the stringent response that coordinates a variety of cellular activities in response to changes in nutritional abundance.</text>
</comment>
<dbReference type="OrthoDB" id="9805041at2"/>
<sequence length="726" mass="83580">MTPEERPREHKQVIYRFKALLKSGMHILDNKDIQRIKEAYKLAAEVHKDMRRSSGEPYLFHPVAVARIVLEEIGLGATSVIAALLHDTTRFGGLTLAEIEQRFGKDVSAIVAGLNRIAEINHSKDADQSENYRNLIISISEDIRVILIKLADRLEIMRSLNHFTKEQQASKARETFNLYAPLAHKLGLYKVKSEMEDLSMKFTENEAYKSIIKKLRNTTVARNKFIREFMEPIEEKLNLQGLNFEIKGRTKSVYSIWKKIQKQNVPFEKIYDVFAIRIILDTPKDKEKTECWRVYSTVTDKYIPNPSRLRDWVSVPKSTGYESLHTTVVGPDGRWVEVQIRSKRMDEIAERGLAAHWRYKGIRQEAGIDEWLSQIRDIIETPDISPEEMVNSFKLNLHSQEIFIFTPTGDLKKLPVGATVLDFAFDIHSQVGYHCMGAKVNQKNATIREELKNGDLVEIITSKNQKPKKDWLNFVVTSKAKSKIKQSLKENEMQVADLGKEMLARRLKNWKMTLDDTTVSLLIKHYKLKDATVLYSSIFHEKIELSDIKLVLLGDKQPEQAEPQKRVVEHRVTKFDDYLIIDERLDNVDYRLAKCCNPIPGDEVFGFVTIGEGIKIHRNTCPNADRLRDKYGYRIMKAKWREQTESGAFQVTIKIVGYDELGIVNRISEIVSKEMKLNMRAISIESKGNSFVGILKVLIEHTNQLGNLLSKLQKTAGIQRAIRVNR</sequence>
<dbReference type="PANTHER" id="PTHR21262:SF31">
    <property type="entry name" value="GTP PYROPHOSPHOKINASE"/>
    <property type="match status" value="1"/>
</dbReference>
<dbReference type="Gene3D" id="3.30.70.260">
    <property type="match status" value="1"/>
</dbReference>
<evidence type="ECO:0000313" key="3">
    <source>
        <dbReference type="EMBL" id="SDC13137.1"/>
    </source>
</evidence>
<evidence type="ECO:0000313" key="4">
    <source>
        <dbReference type="Proteomes" id="UP000199452"/>
    </source>
</evidence>
<dbReference type="InterPro" id="IPR045600">
    <property type="entry name" value="RelA/SpoT_AH_RIS"/>
</dbReference>
<dbReference type="PANTHER" id="PTHR21262">
    <property type="entry name" value="GUANOSINE-3',5'-BIS DIPHOSPHATE 3'-PYROPHOSPHOHYDROLASE"/>
    <property type="match status" value="1"/>
</dbReference>
<dbReference type="NCBIfam" id="TIGR00691">
    <property type="entry name" value="spoT_relA"/>
    <property type="match status" value="1"/>
</dbReference>
<dbReference type="GO" id="GO:0016301">
    <property type="term" value="F:kinase activity"/>
    <property type="evidence" value="ECO:0007669"/>
    <property type="project" value="UniProtKB-KW"/>
</dbReference>
<dbReference type="SMART" id="SM00471">
    <property type="entry name" value="HDc"/>
    <property type="match status" value="1"/>
</dbReference>
<dbReference type="Gene3D" id="3.10.20.30">
    <property type="match status" value="1"/>
</dbReference>
<dbReference type="Pfam" id="PF13291">
    <property type="entry name" value="ACT_4"/>
    <property type="match status" value="1"/>
</dbReference>
<evidence type="ECO:0000256" key="1">
    <source>
        <dbReference type="RuleBase" id="RU003847"/>
    </source>
</evidence>
<feature type="domain" description="TGS" evidence="2">
    <location>
        <begin position="400"/>
        <end position="461"/>
    </location>
</feature>
<comment type="similarity">
    <text evidence="1">Belongs to the relA/spoT family.</text>
</comment>
<dbReference type="InterPro" id="IPR003607">
    <property type="entry name" value="HD/PDEase_dom"/>
</dbReference>
<name>A0A1G6J3B7_9BACT</name>
<dbReference type="STRING" id="1640674.SAMN05216323_101828"/>
<dbReference type="CDD" id="cd00077">
    <property type="entry name" value="HDc"/>
    <property type="match status" value="1"/>
</dbReference>
<dbReference type="InterPro" id="IPR045865">
    <property type="entry name" value="ACT-like_dom_sf"/>
</dbReference>